<evidence type="ECO:0000313" key="2">
    <source>
        <dbReference type="EnsemblPlants" id="OB04G28310.1"/>
    </source>
</evidence>
<protein>
    <recommendedName>
        <fullName evidence="1">KIB1-4 beta-propeller domain-containing protein</fullName>
    </recommendedName>
</protein>
<evidence type="ECO:0000313" key="3">
    <source>
        <dbReference type="Proteomes" id="UP000006038"/>
    </source>
</evidence>
<dbReference type="EnsemblPlants" id="OB04G28310.1">
    <property type="protein sequence ID" value="OB04G28310.1"/>
    <property type="gene ID" value="OB04G28310"/>
</dbReference>
<reference evidence="2" key="1">
    <citation type="journal article" date="2013" name="Nat. Commun.">
        <title>Whole-genome sequencing of Oryza brachyantha reveals mechanisms underlying Oryza genome evolution.</title>
        <authorList>
            <person name="Chen J."/>
            <person name="Huang Q."/>
            <person name="Gao D."/>
            <person name="Wang J."/>
            <person name="Lang Y."/>
            <person name="Liu T."/>
            <person name="Li B."/>
            <person name="Bai Z."/>
            <person name="Luis Goicoechea J."/>
            <person name="Liang C."/>
            <person name="Chen C."/>
            <person name="Zhang W."/>
            <person name="Sun S."/>
            <person name="Liao Y."/>
            <person name="Zhang X."/>
            <person name="Yang L."/>
            <person name="Song C."/>
            <person name="Wang M."/>
            <person name="Shi J."/>
            <person name="Liu G."/>
            <person name="Liu J."/>
            <person name="Zhou H."/>
            <person name="Zhou W."/>
            <person name="Yu Q."/>
            <person name="An N."/>
            <person name="Chen Y."/>
            <person name="Cai Q."/>
            <person name="Wang B."/>
            <person name="Liu B."/>
            <person name="Min J."/>
            <person name="Huang Y."/>
            <person name="Wu H."/>
            <person name="Li Z."/>
            <person name="Zhang Y."/>
            <person name="Yin Y."/>
            <person name="Song W."/>
            <person name="Jiang J."/>
            <person name="Jackson S.A."/>
            <person name="Wing R.A."/>
            <person name="Wang J."/>
            <person name="Chen M."/>
        </authorList>
    </citation>
    <scope>NUCLEOTIDE SEQUENCE [LARGE SCALE GENOMIC DNA]</scope>
    <source>
        <strain evidence="2">cv. IRGC 101232</strain>
    </source>
</reference>
<name>J3M0A6_ORYBR</name>
<accession>J3M0A6</accession>
<dbReference type="Pfam" id="PF03478">
    <property type="entry name" value="Beta-prop_KIB1-4"/>
    <property type="match status" value="1"/>
</dbReference>
<proteinExistence type="predicted"/>
<sequence length="344" mass="38670">MDLSPLSAMPFLMHDAGPRQPYCTATDIDDDPQTQFSVVSRCFITTTMDVLRDHRCFETPQGWILSLHPGSLRTFLWRPEDGGMVQLPDMERDFPRSCKCLLSGGTAGDDDGRGVVVLNPDDDDYWLCQVRGGKRWGRHGYVITVLNAYGEPRDRNMARLIGVAAVGCRLYYEISGRELGVVELDNRDDDGEPCLTSVDIDTADVDLPDERPLRSRYLVESRGELYLVVVFFVGFDALSVSELAVYKMDFASSPAAWRRVGGIGSDRVFLLGGDMSGWSTFGASCSAGEHRLRGNTIYFVNHVAIEENALHVFDLERGTHMVHRPFHDFPRPFRPPFWMMLTDS</sequence>
<dbReference type="HOGENOM" id="CLU_032864_0_0_1"/>
<dbReference type="InterPro" id="IPR005174">
    <property type="entry name" value="KIB1-4_b-propeller"/>
</dbReference>
<dbReference type="PANTHER" id="PTHR33127">
    <property type="entry name" value="TRANSMEMBRANE PROTEIN"/>
    <property type="match status" value="1"/>
</dbReference>
<dbReference type="PANTHER" id="PTHR33127:SF45">
    <property type="entry name" value="OS05G0143700 PROTEIN"/>
    <property type="match status" value="1"/>
</dbReference>
<dbReference type="OMA" id="NIGARKW"/>
<dbReference type="AlphaFoldDB" id="J3M0A6"/>
<feature type="domain" description="KIB1-4 beta-propeller" evidence="1">
    <location>
        <begin position="46"/>
        <end position="314"/>
    </location>
</feature>
<dbReference type="Proteomes" id="UP000006038">
    <property type="component" value="Chromosome 4"/>
</dbReference>
<dbReference type="Gramene" id="OB04G28310.1">
    <property type="protein sequence ID" value="OB04G28310.1"/>
    <property type="gene ID" value="OB04G28310"/>
</dbReference>
<reference evidence="2" key="2">
    <citation type="submission" date="2013-04" db="UniProtKB">
        <authorList>
            <consortium name="EnsemblPlants"/>
        </authorList>
    </citation>
    <scope>IDENTIFICATION</scope>
</reference>
<keyword evidence="3" id="KW-1185">Reference proteome</keyword>
<organism evidence="2">
    <name type="scientific">Oryza brachyantha</name>
    <name type="common">malo sina</name>
    <dbReference type="NCBI Taxonomy" id="4533"/>
    <lineage>
        <taxon>Eukaryota</taxon>
        <taxon>Viridiplantae</taxon>
        <taxon>Streptophyta</taxon>
        <taxon>Embryophyta</taxon>
        <taxon>Tracheophyta</taxon>
        <taxon>Spermatophyta</taxon>
        <taxon>Magnoliopsida</taxon>
        <taxon>Liliopsida</taxon>
        <taxon>Poales</taxon>
        <taxon>Poaceae</taxon>
        <taxon>BOP clade</taxon>
        <taxon>Oryzoideae</taxon>
        <taxon>Oryzeae</taxon>
        <taxon>Oryzinae</taxon>
        <taxon>Oryza</taxon>
    </lineage>
</organism>
<evidence type="ECO:0000259" key="1">
    <source>
        <dbReference type="Pfam" id="PF03478"/>
    </source>
</evidence>